<dbReference type="RefSeq" id="XP_025369675.1">
    <property type="nucleotide sequence ID" value="XM_025516145.1"/>
</dbReference>
<proteinExistence type="predicted"/>
<dbReference type="GeneID" id="37038015"/>
<reference evidence="2 3" key="1">
    <citation type="journal article" date="2018" name="Mol. Biol. Evol.">
        <title>Broad Genomic Sampling Reveals a Smut Pathogenic Ancestry of the Fungal Clade Ustilaginomycotina.</title>
        <authorList>
            <person name="Kijpornyongpan T."/>
            <person name="Mondo S.J."/>
            <person name="Barry K."/>
            <person name="Sandor L."/>
            <person name="Lee J."/>
            <person name="Lipzen A."/>
            <person name="Pangilinan J."/>
            <person name="LaButti K."/>
            <person name="Hainaut M."/>
            <person name="Henrissat B."/>
            <person name="Grigoriev I.V."/>
            <person name="Spatafora J.W."/>
            <person name="Aime M.C."/>
        </authorList>
    </citation>
    <scope>NUCLEOTIDE SEQUENCE [LARGE SCALE GENOMIC DNA]</scope>
    <source>
        <strain evidence="2 3">MCA 4658</strain>
    </source>
</reference>
<gene>
    <name evidence="2" type="ORF">IE81DRAFT_347442</name>
</gene>
<feature type="compositionally biased region" description="Low complexity" evidence="1">
    <location>
        <begin position="173"/>
        <end position="185"/>
    </location>
</feature>
<dbReference type="EMBL" id="KZ819379">
    <property type="protein sequence ID" value="PWN42515.1"/>
    <property type="molecule type" value="Genomic_DNA"/>
</dbReference>
<feature type="compositionally biased region" description="Low complexity" evidence="1">
    <location>
        <begin position="72"/>
        <end position="86"/>
    </location>
</feature>
<organism evidence="2 3">
    <name type="scientific">Ceraceosorus guamensis</name>
    <dbReference type="NCBI Taxonomy" id="1522189"/>
    <lineage>
        <taxon>Eukaryota</taxon>
        <taxon>Fungi</taxon>
        <taxon>Dikarya</taxon>
        <taxon>Basidiomycota</taxon>
        <taxon>Ustilaginomycotina</taxon>
        <taxon>Exobasidiomycetes</taxon>
        <taxon>Ceraceosorales</taxon>
        <taxon>Ceraceosoraceae</taxon>
        <taxon>Ceraceosorus</taxon>
    </lineage>
</organism>
<feature type="compositionally biased region" description="Basic residues" evidence="1">
    <location>
        <begin position="194"/>
        <end position="206"/>
    </location>
</feature>
<dbReference type="OrthoDB" id="411251at2759"/>
<name>A0A316W4G2_9BASI</name>
<evidence type="ECO:0008006" key="4">
    <source>
        <dbReference type="Google" id="ProtNLM"/>
    </source>
</evidence>
<evidence type="ECO:0000256" key="1">
    <source>
        <dbReference type="SAM" id="MobiDB-lite"/>
    </source>
</evidence>
<sequence>MASNGTVGCYLAPAGEIGKLPRPPPLPPLGDNRPEQRQLPSLPGLALPRIGQGERDPISHPQLGQHRVGPGSHSYDSSPTLSSTSDAGPSAARLYSLPPSALPTDGTLERNVPARPPRPRASTQVHHGTPNARPSEPLHHTYDDHQGRGAGTEAEWDEMPRYGRPLGPRSHDASLSSSLANAGSSTEVQAPPRRVAKANHKKRGRPRLRDREVAAAAAKLPGAPFYPPLPSTAQEPPGTSPAKRGPFPTRAAELSSSSAFGTGRGGEPWQTSYDSSQSTGIATSRSPPSQPRSRTATHAGENEGSAILICSTELRAARASDEALSLLGIHKSYVDFQQISMLDLVHSDDVGTLQNLSRSLIEPVQIPILPAPSKEALLSAFPAKLIEPASGTIFLEDAIRVRLSDRQFHPCVVRLYLGGGLGADLYLPDTFRSAYIVAGITPT</sequence>
<feature type="compositionally biased region" description="Polar residues" evidence="1">
    <location>
        <begin position="269"/>
        <end position="283"/>
    </location>
</feature>
<accession>A0A316W4G2</accession>
<evidence type="ECO:0000313" key="3">
    <source>
        <dbReference type="Proteomes" id="UP000245783"/>
    </source>
</evidence>
<dbReference type="AlphaFoldDB" id="A0A316W4G2"/>
<feature type="compositionally biased region" description="Basic and acidic residues" evidence="1">
    <location>
        <begin position="136"/>
        <end position="147"/>
    </location>
</feature>
<feature type="compositionally biased region" description="Low complexity" evidence="1">
    <location>
        <begin position="284"/>
        <end position="294"/>
    </location>
</feature>
<dbReference type="STRING" id="1522189.A0A316W4G2"/>
<dbReference type="Proteomes" id="UP000245783">
    <property type="component" value="Unassembled WGS sequence"/>
</dbReference>
<feature type="region of interest" description="Disordered" evidence="1">
    <location>
        <begin position="1"/>
        <end position="301"/>
    </location>
</feature>
<keyword evidence="3" id="KW-1185">Reference proteome</keyword>
<dbReference type="InParanoid" id="A0A316W4G2"/>
<protein>
    <recommendedName>
        <fullName evidence="4">PAS domain-containing protein</fullName>
    </recommendedName>
</protein>
<evidence type="ECO:0000313" key="2">
    <source>
        <dbReference type="EMBL" id="PWN42515.1"/>
    </source>
</evidence>